<protein>
    <submittedName>
        <fullName evidence="1">Liver-expressed antimicrobial peptide 2</fullName>
    </submittedName>
</protein>
<dbReference type="Pfam" id="PF07359">
    <property type="entry name" value="LEAP-2"/>
    <property type="match status" value="1"/>
</dbReference>
<sequence length="132" mass="15254">MPPESLLPEFTEIVQRNCGETHSFRMQEQRHFRRISVTVWCLVIFVIVQQVAPGPVPDRDGKSDSVQGAAKSHRRLARMTPLWRIMGTKPQGAYCQNNYECSTGVCRYSDAIHLFILCEYTSHNWGQWWLIG</sequence>
<dbReference type="FunCoup" id="A0A3B1JXJ2">
    <property type="interactions" value="997"/>
</dbReference>
<dbReference type="Bgee" id="ENSAMXG00000031421">
    <property type="expression patterns" value="Expressed in zone of skin and 8 other cell types or tissues"/>
</dbReference>
<organism evidence="1 2">
    <name type="scientific">Astyanax mexicanus</name>
    <name type="common">Blind cave fish</name>
    <name type="synonym">Astyanax fasciatus mexicanus</name>
    <dbReference type="NCBI Taxonomy" id="7994"/>
    <lineage>
        <taxon>Eukaryota</taxon>
        <taxon>Metazoa</taxon>
        <taxon>Chordata</taxon>
        <taxon>Craniata</taxon>
        <taxon>Vertebrata</taxon>
        <taxon>Euteleostomi</taxon>
        <taxon>Actinopterygii</taxon>
        <taxon>Neopterygii</taxon>
        <taxon>Teleostei</taxon>
        <taxon>Ostariophysi</taxon>
        <taxon>Characiformes</taxon>
        <taxon>Characoidei</taxon>
        <taxon>Acestrorhamphidae</taxon>
        <taxon>Acestrorhamphinae</taxon>
        <taxon>Astyanax</taxon>
    </lineage>
</organism>
<dbReference type="GO" id="GO:0061844">
    <property type="term" value="P:antimicrobial humoral immune response mediated by antimicrobial peptide"/>
    <property type="evidence" value="ECO:0007669"/>
    <property type="project" value="TreeGrafter"/>
</dbReference>
<dbReference type="AlphaFoldDB" id="A0A3B1JXJ2"/>
<dbReference type="GeneTree" id="ENSGT00510000050937"/>
<evidence type="ECO:0000313" key="1">
    <source>
        <dbReference type="Ensembl" id="ENSAMXP00000047142.1"/>
    </source>
</evidence>
<dbReference type="InParanoid" id="A0A3B1JXJ2"/>
<name>A0A3B1JXJ2_ASTMX</name>
<dbReference type="GO" id="GO:0042742">
    <property type="term" value="P:defense response to bacterium"/>
    <property type="evidence" value="ECO:0007669"/>
    <property type="project" value="InterPro"/>
</dbReference>
<keyword evidence="2" id="KW-1185">Reference proteome</keyword>
<dbReference type="InterPro" id="IPR009955">
    <property type="entry name" value="LEAP-2"/>
</dbReference>
<dbReference type="PANTHER" id="PTHR21007:SF5">
    <property type="entry name" value="LIVER-EXPRESSED ANTIMICROBIAL PEPTIDE 2"/>
    <property type="match status" value="1"/>
</dbReference>
<dbReference type="PANTHER" id="PTHR21007">
    <property type="entry name" value="LIVER EXPRESSED ANTIMICROBIAL PEPTIDE 2"/>
    <property type="match status" value="1"/>
</dbReference>
<reference evidence="1" key="4">
    <citation type="submission" date="2025-09" db="UniProtKB">
        <authorList>
            <consortium name="Ensembl"/>
        </authorList>
    </citation>
    <scope>IDENTIFICATION</scope>
</reference>
<reference evidence="2" key="2">
    <citation type="journal article" date="2014" name="Nat. Commun.">
        <title>The cavefish genome reveals candidate genes for eye loss.</title>
        <authorList>
            <person name="McGaugh S.E."/>
            <person name="Gross J.B."/>
            <person name="Aken B."/>
            <person name="Blin M."/>
            <person name="Borowsky R."/>
            <person name="Chalopin D."/>
            <person name="Hinaux H."/>
            <person name="Jeffery W.R."/>
            <person name="Keene A."/>
            <person name="Ma L."/>
            <person name="Minx P."/>
            <person name="Murphy D."/>
            <person name="O'Quin K.E."/>
            <person name="Retaux S."/>
            <person name="Rohner N."/>
            <person name="Searle S.M."/>
            <person name="Stahl B.A."/>
            <person name="Tabin C."/>
            <person name="Volff J.N."/>
            <person name="Yoshizawa M."/>
            <person name="Warren W.C."/>
        </authorList>
    </citation>
    <scope>NUCLEOTIDE SEQUENCE [LARGE SCALE GENOMIC DNA]</scope>
    <source>
        <strain evidence="2">female</strain>
    </source>
</reference>
<dbReference type="Gene3D" id="4.10.40.50">
    <property type="match status" value="1"/>
</dbReference>
<reference evidence="2" key="1">
    <citation type="submission" date="2013-03" db="EMBL/GenBank/DDBJ databases">
        <authorList>
            <person name="Jeffery W."/>
            <person name="Warren W."/>
            <person name="Wilson R.K."/>
        </authorList>
    </citation>
    <scope>NUCLEOTIDE SEQUENCE</scope>
    <source>
        <strain evidence="2">female</strain>
    </source>
</reference>
<evidence type="ECO:0000313" key="2">
    <source>
        <dbReference type="Proteomes" id="UP000018467"/>
    </source>
</evidence>
<dbReference type="Ensembl" id="ENSAMXT00000041102.1">
    <property type="protein sequence ID" value="ENSAMXP00000047142.1"/>
    <property type="gene ID" value="ENSAMXG00000031421.1"/>
</dbReference>
<accession>A0A3B1JXJ2</accession>
<dbReference type="Proteomes" id="UP000018467">
    <property type="component" value="Unassembled WGS sequence"/>
</dbReference>
<proteinExistence type="predicted"/>
<reference evidence="1" key="3">
    <citation type="submission" date="2025-08" db="UniProtKB">
        <authorList>
            <consortium name="Ensembl"/>
        </authorList>
    </citation>
    <scope>IDENTIFICATION</scope>
</reference>